<dbReference type="SUPFAM" id="SSF52047">
    <property type="entry name" value="RNI-like"/>
    <property type="match status" value="1"/>
</dbReference>
<reference evidence="2" key="1">
    <citation type="submission" date="2021-07" db="EMBL/GenBank/DDBJ databases">
        <title>Draft genome of Mortierella alpina, strain LL118, isolated from an aspen leaf litter sample.</title>
        <authorList>
            <person name="Yang S."/>
            <person name="Vinatzer B.A."/>
        </authorList>
    </citation>
    <scope>NUCLEOTIDE SEQUENCE</scope>
    <source>
        <strain evidence="2">LL118</strain>
    </source>
</reference>
<dbReference type="Proteomes" id="UP000717515">
    <property type="component" value="Unassembled WGS sequence"/>
</dbReference>
<evidence type="ECO:0000256" key="1">
    <source>
        <dbReference type="SAM" id="MobiDB-lite"/>
    </source>
</evidence>
<gene>
    <name evidence="2" type="ORF">KVV02_008466</name>
</gene>
<proteinExistence type="predicted"/>
<dbReference type="InterPro" id="IPR032675">
    <property type="entry name" value="LRR_dom_sf"/>
</dbReference>
<feature type="region of interest" description="Disordered" evidence="1">
    <location>
        <begin position="38"/>
        <end position="64"/>
    </location>
</feature>
<feature type="compositionally biased region" description="Polar residues" evidence="1">
    <location>
        <begin position="180"/>
        <end position="189"/>
    </location>
</feature>
<feature type="region of interest" description="Disordered" evidence="1">
    <location>
        <begin position="161"/>
        <end position="191"/>
    </location>
</feature>
<evidence type="ECO:0000313" key="3">
    <source>
        <dbReference type="Proteomes" id="UP000717515"/>
    </source>
</evidence>
<feature type="compositionally biased region" description="Basic and acidic residues" evidence="1">
    <location>
        <begin position="52"/>
        <end position="64"/>
    </location>
</feature>
<comment type="caution">
    <text evidence="2">The sequence shown here is derived from an EMBL/GenBank/DDBJ whole genome shotgun (WGS) entry which is preliminary data.</text>
</comment>
<dbReference type="AlphaFoldDB" id="A0A9P8A6M2"/>
<dbReference type="Gene3D" id="3.80.10.10">
    <property type="entry name" value="Ribonuclease Inhibitor"/>
    <property type="match status" value="1"/>
</dbReference>
<protein>
    <submittedName>
        <fullName evidence="2">Uncharacterized protein</fullName>
    </submittedName>
</protein>
<organism evidence="2 3">
    <name type="scientific">Mortierella alpina</name>
    <name type="common">Oleaginous fungus</name>
    <name type="synonym">Mortierella renispora</name>
    <dbReference type="NCBI Taxonomy" id="64518"/>
    <lineage>
        <taxon>Eukaryota</taxon>
        <taxon>Fungi</taxon>
        <taxon>Fungi incertae sedis</taxon>
        <taxon>Mucoromycota</taxon>
        <taxon>Mortierellomycotina</taxon>
        <taxon>Mortierellomycetes</taxon>
        <taxon>Mortierellales</taxon>
        <taxon>Mortierellaceae</taxon>
        <taxon>Mortierella</taxon>
    </lineage>
</organism>
<accession>A0A9P8A6M2</accession>
<sequence>MKKSPASSKPMSWQSRFSDQQHDEFEVLASIVPMEGGVYHQRDDEPEGTANEDEKPWVRSASDAEAHSRMQTVRLVSSDKEEHIAAHASDDGYFCNVSEIEQQLGLDATRSRVYRINGMDAEFMSDKSNNIDHTKIKFYPSEVIEISESIFAAPIETQPLTAESSSSSGWDSDDFDSHSTGNSSTQEVPQVTDEDAEYEFLNLLAKNNQGSTGENLRAVTLSLTGVAITHKAFDALASLPCMDELNITLAWIFRRRDLNAVIEKLNQLPVKKLTLNFKDKKMWKRPQVFGHNGQPLEAFRLNPKLRSFHLIGASRFEIRVDPELDKSPSNLQELHLRIPIDGKYDQIAVQHIIELSPQLVDLRLGGIYKSEMHEALASTIGELKQLRILHLYGMERNELGGPILDLLGGVTSSAGLLQELVLLNSNLDVIETQALVKKCEDSLTTLILDHAASHPLNLKFFCNKPSSRPMLQNLTSLHLHVDEGAESVRMLARILEGLSLTHLGLTQNNPTVINTELGGKSLLHHVKFVSMKSLLLSGFTGPCLVPLWESVGRISGNQSLEDTPNLSAKVVSPLEYLSIEYLCKCPDLPQQLRQFSLKSLWIAADIKALECELDELALSLDYSSLEKVALFRVGARGSPKLESYFWGLEGHLVTHGVKDLTIRVGDFEEKGSQGEASGHKILTYVVDKHGELRHGARESACKDINPRYHRYRWGMAGWSV</sequence>
<evidence type="ECO:0000313" key="2">
    <source>
        <dbReference type="EMBL" id="KAG9324904.1"/>
    </source>
</evidence>
<dbReference type="EMBL" id="JAIFTL010000053">
    <property type="protein sequence ID" value="KAG9324904.1"/>
    <property type="molecule type" value="Genomic_DNA"/>
</dbReference>
<name>A0A9P8A6M2_MORAP</name>